<dbReference type="SUPFAM" id="SSF56349">
    <property type="entry name" value="DNA breaking-rejoining enzymes"/>
    <property type="match status" value="1"/>
</dbReference>
<organism evidence="12">
    <name type="scientific">Siphoviridae sp. ctnMR5</name>
    <dbReference type="NCBI Taxonomy" id="2825658"/>
    <lineage>
        <taxon>Viruses</taxon>
        <taxon>Duplodnaviria</taxon>
        <taxon>Heunggongvirae</taxon>
        <taxon>Uroviricota</taxon>
        <taxon>Caudoviricetes</taxon>
    </lineage>
</organism>
<dbReference type="PANTHER" id="PTHR30349">
    <property type="entry name" value="PHAGE INTEGRASE-RELATED"/>
    <property type="match status" value="1"/>
</dbReference>
<dbReference type="Gene3D" id="1.10.443.10">
    <property type="entry name" value="Intergrase catalytic core"/>
    <property type="match status" value="1"/>
</dbReference>
<dbReference type="GO" id="GO:0015074">
    <property type="term" value="P:DNA integration"/>
    <property type="evidence" value="ECO:0007669"/>
    <property type="project" value="UniProtKB-KW"/>
</dbReference>
<dbReference type="PANTHER" id="PTHR30349:SF41">
    <property type="entry name" value="INTEGRASE_RECOMBINASE PROTEIN MJ0367-RELATED"/>
    <property type="match status" value="1"/>
</dbReference>
<dbReference type="InterPro" id="IPR044068">
    <property type="entry name" value="CB"/>
</dbReference>
<accession>A0A8S5U903</accession>
<dbReference type="PROSITE" id="PS51900">
    <property type="entry name" value="CB"/>
    <property type="match status" value="1"/>
</dbReference>
<dbReference type="InterPro" id="IPR050090">
    <property type="entry name" value="Tyrosine_recombinase_XerCD"/>
</dbReference>
<dbReference type="InterPro" id="IPR010998">
    <property type="entry name" value="Integrase_recombinase_N"/>
</dbReference>
<dbReference type="GO" id="GO:0016740">
    <property type="term" value="F:transferase activity"/>
    <property type="evidence" value="ECO:0007669"/>
    <property type="project" value="UniProtKB-KW"/>
</dbReference>
<evidence type="ECO:0000256" key="9">
    <source>
        <dbReference type="PROSITE-ProRule" id="PRU01248"/>
    </source>
</evidence>
<keyword evidence="7" id="KW-0233">DNA recombination</keyword>
<feature type="domain" description="Tyr recombinase" evidence="10">
    <location>
        <begin position="107"/>
        <end position="302"/>
    </location>
</feature>
<comment type="similarity">
    <text evidence="1">Belongs to the 'phage' integrase family.</text>
</comment>
<evidence type="ECO:0000259" key="10">
    <source>
        <dbReference type="PROSITE" id="PS51898"/>
    </source>
</evidence>
<dbReference type="GO" id="GO:0006310">
    <property type="term" value="P:DNA recombination"/>
    <property type="evidence" value="ECO:0007669"/>
    <property type="project" value="UniProtKB-KW"/>
</dbReference>
<keyword evidence="8" id="KW-1179">Viral genome integration</keyword>
<dbReference type="CDD" id="cd00397">
    <property type="entry name" value="DNA_BRE_C"/>
    <property type="match status" value="1"/>
</dbReference>
<protein>
    <recommendedName>
        <fullName evidence="2">Integrase</fullName>
    </recommendedName>
</protein>
<evidence type="ECO:0000256" key="5">
    <source>
        <dbReference type="ARBA" id="ARBA00022908"/>
    </source>
</evidence>
<dbReference type="GO" id="GO:0075713">
    <property type="term" value="P:establishment of integrated proviral latency"/>
    <property type="evidence" value="ECO:0007669"/>
    <property type="project" value="UniProtKB-KW"/>
</dbReference>
<keyword evidence="4" id="KW-0378">Hydrolase</keyword>
<reference evidence="12" key="1">
    <citation type="journal article" date="2021" name="Proc. Natl. Acad. Sci. U.S.A.">
        <title>A Catalog of Tens of Thousands of Viruses from Human Metagenomes Reveals Hidden Associations with Chronic Diseases.</title>
        <authorList>
            <person name="Tisza M.J."/>
            <person name="Buck C.B."/>
        </authorList>
    </citation>
    <scope>NUCLEOTIDE SEQUENCE</scope>
    <source>
        <strain evidence="12">CtnMR5</strain>
    </source>
</reference>
<dbReference type="PROSITE" id="PS51898">
    <property type="entry name" value="TYR_RECOMBINASE"/>
    <property type="match status" value="1"/>
</dbReference>
<evidence type="ECO:0000313" key="12">
    <source>
        <dbReference type="EMBL" id="DAF90870.1"/>
    </source>
</evidence>
<dbReference type="GO" id="GO:0016787">
    <property type="term" value="F:hydrolase activity"/>
    <property type="evidence" value="ECO:0007669"/>
    <property type="project" value="UniProtKB-KW"/>
</dbReference>
<dbReference type="InterPro" id="IPR013762">
    <property type="entry name" value="Integrase-like_cat_sf"/>
</dbReference>
<evidence type="ECO:0000256" key="3">
    <source>
        <dbReference type="ARBA" id="ARBA00022679"/>
    </source>
</evidence>
<dbReference type="EMBL" id="BK016039">
    <property type="protein sequence ID" value="DAF90870.1"/>
    <property type="molecule type" value="Genomic_DNA"/>
</dbReference>
<keyword evidence="8" id="KW-1160">Virus entry into host cell</keyword>
<keyword evidence="6 9" id="KW-0238">DNA-binding</keyword>
<evidence type="ECO:0000256" key="8">
    <source>
        <dbReference type="ARBA" id="ARBA00023195"/>
    </source>
</evidence>
<name>A0A8S5U903_9CAUD</name>
<evidence type="ECO:0000259" key="11">
    <source>
        <dbReference type="PROSITE" id="PS51900"/>
    </source>
</evidence>
<evidence type="ECO:0000256" key="2">
    <source>
        <dbReference type="ARBA" id="ARBA00016082"/>
    </source>
</evidence>
<dbReference type="GO" id="GO:0003677">
    <property type="term" value="F:DNA binding"/>
    <property type="evidence" value="ECO:0007669"/>
    <property type="project" value="UniProtKB-UniRule"/>
</dbReference>
<feature type="domain" description="Core-binding (CB)" evidence="11">
    <location>
        <begin position="4"/>
        <end position="86"/>
    </location>
</feature>
<evidence type="ECO:0000256" key="6">
    <source>
        <dbReference type="ARBA" id="ARBA00023125"/>
    </source>
</evidence>
<keyword evidence="3" id="KW-0808">Transferase</keyword>
<evidence type="ECO:0000256" key="1">
    <source>
        <dbReference type="ARBA" id="ARBA00008857"/>
    </source>
</evidence>
<keyword evidence="5" id="KW-0229">DNA integration</keyword>
<proteinExistence type="inferred from homology"/>
<dbReference type="InterPro" id="IPR002104">
    <property type="entry name" value="Integrase_catalytic"/>
</dbReference>
<sequence>MNAKQFEIASEQYITALPSMGKSKRTATAYDLAFRKFNAYLAEQQVDEIIPLTVINWRSALSGENIKSNTTRQYMFLIHSFFEWAIKMKITTENPVLLDEIPQPKQIEHDLLTIDEIKKILTVKPTSPMTGARNRAIIILLLQTGLRNSELRALTLDNIDFANSRIVVEHGKGDKKRYVPLPELAKECIQDYLRSPAYPPAIKSSDTLFGNDIDENGHHTNGAIWRPFNITKLNDLVRRYTAKVCGHSVHTHILRHAFTSLCDYSGMPMTEISQNLGHANPIITAKVYRHILDKDTAVQAGNKAMNKILDTLTLTNN</sequence>
<dbReference type="InterPro" id="IPR011010">
    <property type="entry name" value="DNA_brk_join_enz"/>
</dbReference>
<dbReference type="Pfam" id="PF00589">
    <property type="entry name" value="Phage_integrase"/>
    <property type="match status" value="1"/>
</dbReference>
<dbReference type="Gene3D" id="1.10.150.130">
    <property type="match status" value="1"/>
</dbReference>
<evidence type="ECO:0000256" key="7">
    <source>
        <dbReference type="ARBA" id="ARBA00023172"/>
    </source>
</evidence>
<dbReference type="InterPro" id="IPR004107">
    <property type="entry name" value="Integrase_SAM-like_N"/>
</dbReference>
<evidence type="ECO:0000256" key="4">
    <source>
        <dbReference type="ARBA" id="ARBA00022801"/>
    </source>
</evidence>
<dbReference type="GO" id="GO:0044826">
    <property type="term" value="P:viral genome integration into host DNA"/>
    <property type="evidence" value="ECO:0007669"/>
    <property type="project" value="UniProtKB-KW"/>
</dbReference>
<dbReference type="Pfam" id="PF02899">
    <property type="entry name" value="Phage_int_SAM_1"/>
    <property type="match status" value="1"/>
</dbReference>